<proteinExistence type="predicted"/>
<feature type="transmembrane region" description="Helical" evidence="1">
    <location>
        <begin position="86"/>
        <end position="107"/>
    </location>
</feature>
<evidence type="ECO:0000256" key="1">
    <source>
        <dbReference type="SAM" id="Phobius"/>
    </source>
</evidence>
<evidence type="ECO:0000313" key="2">
    <source>
        <dbReference type="EMBL" id="VUW92644.1"/>
    </source>
</evidence>
<keyword evidence="1" id="KW-0472">Membrane</keyword>
<keyword evidence="1" id="KW-1133">Transmembrane helix</keyword>
<accession>A0A564SC02</accession>
<organism evidence="2 3">
    <name type="scientific">Dorea longicatena</name>
    <dbReference type="NCBI Taxonomy" id="88431"/>
    <lineage>
        <taxon>Bacteria</taxon>
        <taxon>Bacillati</taxon>
        <taxon>Bacillota</taxon>
        <taxon>Clostridia</taxon>
        <taxon>Lachnospirales</taxon>
        <taxon>Lachnospiraceae</taxon>
        <taxon>Dorea</taxon>
    </lineage>
</organism>
<sequence length="108" mass="13075">MDYSKITLIFRERAKLFTMRFIHPVSAKFIGQDCYNLSHVYKFIYSPYEFTDTLKNEHPQPCVYYLTDNYRRYRTWKRKQFYDTKVWQLIISIVAAVIASLITNSLLK</sequence>
<evidence type="ECO:0000313" key="3">
    <source>
        <dbReference type="Proteomes" id="UP000398619"/>
    </source>
</evidence>
<name>A0A564SC02_9FIRM</name>
<keyword evidence="1" id="KW-0812">Transmembrane</keyword>
<reference evidence="2 3" key="1">
    <citation type="submission" date="2019-07" db="EMBL/GenBank/DDBJ databases">
        <authorList>
            <person name="Hibberd C M."/>
            <person name="Gehrig L. J."/>
            <person name="Chang H.-W."/>
            <person name="Venkatesh S."/>
        </authorList>
    </citation>
    <scope>NUCLEOTIDE SEQUENCE [LARGE SCALE GENOMIC DNA]</scope>
    <source>
        <strain evidence="2">Dorea_longicatena_SSTS_Bg7063</strain>
    </source>
</reference>
<dbReference type="RefSeq" id="WP_144099769.1">
    <property type="nucleotide sequence ID" value="NZ_CABHNM010000014.1"/>
</dbReference>
<gene>
    <name evidence="2" type="ORF">DLSSTS7063_00440</name>
</gene>
<protein>
    <submittedName>
        <fullName evidence="2">Uncharacterized protein</fullName>
    </submittedName>
</protein>
<dbReference type="AlphaFoldDB" id="A0A564SC02"/>
<dbReference type="Proteomes" id="UP000398619">
    <property type="component" value="Unassembled WGS sequence"/>
</dbReference>
<dbReference type="EMBL" id="CABHNM010000014">
    <property type="protein sequence ID" value="VUW92644.1"/>
    <property type="molecule type" value="Genomic_DNA"/>
</dbReference>